<reference evidence="8" key="1">
    <citation type="submission" date="2020-04" db="EMBL/GenBank/DDBJ databases">
        <title>Analysis of mating type loci in Filobasidium floriforme.</title>
        <authorList>
            <person name="Nowrousian M."/>
        </authorList>
    </citation>
    <scope>NUCLEOTIDE SEQUENCE</scope>
    <source>
        <strain evidence="8">CBS 6242</strain>
    </source>
</reference>
<feature type="domain" description="Zinc-finger" evidence="7">
    <location>
        <begin position="834"/>
        <end position="906"/>
    </location>
</feature>
<evidence type="ECO:0000313" key="8">
    <source>
        <dbReference type="EMBL" id="KAG7563021.1"/>
    </source>
</evidence>
<feature type="compositionally biased region" description="Polar residues" evidence="6">
    <location>
        <begin position="271"/>
        <end position="284"/>
    </location>
</feature>
<feature type="region of interest" description="Disordered" evidence="6">
    <location>
        <begin position="984"/>
        <end position="1040"/>
    </location>
</feature>
<dbReference type="Proteomes" id="UP000812966">
    <property type="component" value="Unassembled WGS sequence"/>
</dbReference>
<feature type="region of interest" description="Disordered" evidence="6">
    <location>
        <begin position="1057"/>
        <end position="1106"/>
    </location>
</feature>
<dbReference type="OrthoDB" id="298344at2759"/>
<feature type="compositionally biased region" description="Polar residues" evidence="6">
    <location>
        <begin position="350"/>
        <end position="360"/>
    </location>
</feature>
<dbReference type="Pfam" id="PF10497">
    <property type="entry name" value="zf-4CXXC_R1"/>
    <property type="match status" value="1"/>
</dbReference>
<feature type="compositionally biased region" description="Low complexity" evidence="6">
    <location>
        <begin position="219"/>
        <end position="237"/>
    </location>
</feature>
<feature type="compositionally biased region" description="Gly residues" evidence="6">
    <location>
        <begin position="165"/>
        <end position="178"/>
    </location>
</feature>
<dbReference type="EMBL" id="JABELV010000022">
    <property type="protein sequence ID" value="KAG7563021.1"/>
    <property type="molecule type" value="Genomic_DNA"/>
</dbReference>
<keyword evidence="2" id="KW-0805">Transcription regulation</keyword>
<feature type="compositionally biased region" description="Low complexity" evidence="6">
    <location>
        <begin position="153"/>
        <end position="164"/>
    </location>
</feature>
<feature type="compositionally biased region" description="Polar residues" evidence="6">
    <location>
        <begin position="500"/>
        <end position="516"/>
    </location>
</feature>
<feature type="region of interest" description="Disordered" evidence="6">
    <location>
        <begin position="148"/>
        <end position="284"/>
    </location>
</feature>
<comment type="caution">
    <text evidence="8">The sequence shown here is derived from an EMBL/GenBank/DDBJ whole genome shotgun (WGS) entry which is preliminary data.</text>
</comment>
<evidence type="ECO:0000256" key="4">
    <source>
        <dbReference type="ARBA" id="ARBA00023242"/>
    </source>
</evidence>
<feature type="compositionally biased region" description="Basic and acidic residues" evidence="6">
    <location>
        <begin position="434"/>
        <end position="443"/>
    </location>
</feature>
<organism evidence="8 9">
    <name type="scientific">Filobasidium floriforme</name>
    <dbReference type="NCBI Taxonomy" id="5210"/>
    <lineage>
        <taxon>Eukaryota</taxon>
        <taxon>Fungi</taxon>
        <taxon>Dikarya</taxon>
        <taxon>Basidiomycota</taxon>
        <taxon>Agaricomycotina</taxon>
        <taxon>Tremellomycetes</taxon>
        <taxon>Filobasidiales</taxon>
        <taxon>Filobasidiaceae</taxon>
        <taxon>Filobasidium</taxon>
    </lineage>
</organism>
<feature type="region of interest" description="Disordered" evidence="6">
    <location>
        <begin position="345"/>
        <end position="365"/>
    </location>
</feature>
<feature type="compositionally biased region" description="Basic residues" evidence="6">
    <location>
        <begin position="519"/>
        <end position="528"/>
    </location>
</feature>
<feature type="region of interest" description="Disordered" evidence="6">
    <location>
        <begin position="478"/>
        <end position="541"/>
    </location>
</feature>
<accession>A0A8K0JUG3</accession>
<evidence type="ECO:0000256" key="2">
    <source>
        <dbReference type="ARBA" id="ARBA00023015"/>
    </source>
</evidence>
<evidence type="ECO:0000256" key="5">
    <source>
        <dbReference type="SAM" id="Coils"/>
    </source>
</evidence>
<comment type="subcellular location">
    <subcellularLocation>
        <location evidence="1">Nucleus</location>
    </subcellularLocation>
</comment>
<dbReference type="AlphaFoldDB" id="A0A8K0JUG3"/>
<evidence type="ECO:0000256" key="1">
    <source>
        <dbReference type="ARBA" id="ARBA00004123"/>
    </source>
</evidence>
<feature type="region of interest" description="Disordered" evidence="6">
    <location>
        <begin position="401"/>
        <end position="460"/>
    </location>
</feature>
<feature type="compositionally biased region" description="Low complexity" evidence="6">
    <location>
        <begin position="252"/>
        <end position="270"/>
    </location>
</feature>
<evidence type="ECO:0000259" key="7">
    <source>
        <dbReference type="Pfam" id="PF10497"/>
    </source>
</evidence>
<name>A0A8K0JUG3_9TREE</name>
<keyword evidence="4" id="KW-0539">Nucleus</keyword>
<feature type="compositionally biased region" description="Acidic residues" evidence="6">
    <location>
        <begin position="1061"/>
        <end position="1073"/>
    </location>
</feature>
<feature type="region of interest" description="Disordered" evidence="6">
    <location>
        <begin position="716"/>
        <end position="765"/>
    </location>
</feature>
<keyword evidence="5" id="KW-0175">Coiled coil</keyword>
<feature type="compositionally biased region" description="Polar residues" evidence="6">
    <location>
        <begin position="33"/>
        <end position="46"/>
    </location>
</feature>
<evidence type="ECO:0000256" key="6">
    <source>
        <dbReference type="SAM" id="MobiDB-lite"/>
    </source>
</evidence>
<protein>
    <recommendedName>
        <fullName evidence="7">Zinc-finger domain-containing protein</fullName>
    </recommendedName>
</protein>
<evidence type="ECO:0000313" key="9">
    <source>
        <dbReference type="Proteomes" id="UP000812966"/>
    </source>
</evidence>
<gene>
    <name evidence="8" type="ORF">FFLO_01579</name>
</gene>
<keyword evidence="3" id="KW-0804">Transcription</keyword>
<keyword evidence="9" id="KW-1185">Reference proteome</keyword>
<feature type="compositionally biased region" description="Basic residues" evidence="6">
    <location>
        <begin position="732"/>
        <end position="749"/>
    </location>
</feature>
<proteinExistence type="predicted"/>
<sequence length="1120" mass="122682">MSNGMYHPPGYGHGQPRSVTTGSDPRMAAVSHQLGSSTGHVSNSHNYAGRYQDVGPAPRTGNSGGVVGSNGYTSRYAQDQVDRREHITSTNHSNNSNHQTHRVEPPRLYGSSEQYLPATSVASNHTAPTSAASIAGYRSMAEDAQYSNSMNKGYGTSSQQQHQTGGYGRSNGRNGVGAGTNASGERSYVPRQVRDMDGPPASGLPVLASASEAAQTYERQQQASAAITSSSASSLLARRAEYQPSRQTLDRPSSNAPVPSSSSISPSYTPARTTSNATNDFTNRSTNSVLQAGRANQQTYTQQPRATATNVAPVVPAISSASQSSRNTNQAANQARLGETWYGERHRAGQPNTAAQPSSNRHVDTQPHPAIAVAVQEDDAYPVAPSPAYDPVVFERIIGLSHDPPSVETPRPYEAVESETDRRAHEQSIPAREAAPDKDKDQAVHAQRHGISPSLLKNANGDSTRLQALVRATEPGQLEAWNQQTESEPPATARTEGEGSEQNQGAEDATPTTDGQGSKRVRQRKARPKKGEPGWVPRHRRTKAELAAEAAAKVAAAEAALQAEKEAAAGPFNSLTAHLNAYTQRDKALLREGAGYGKIPDLSPEEILIRRKEAAIREAARAAEEKRKEEARLAQVAREEARVAREAKEEARREAHRLALLEAARPAENDNQGGLMDIDLSGFGDIDAEIDEEADYEAQRQARIAHNNRIMAALGLGEIHQPSPEEIEPRPSKRGRGRPLVKVPKRKREPRYSPDGTTADPCPSGQRQRLAFVELPHIFRSQRVQDLFRYSQLPPVPENPIESESEDEDEMMDADATTLAPKARAEKLPPVHYSQIDGDPCHQCRRKSNKPKMSCRNKDPQCNLKYCNTCVQRYNFPFEEYSRTFICPRCQGYCNCSACLRSSGLLKLLKLDENQDKLRMSLNAAKTAPNIQVYLEMMGAPKAPPMPQQELHRIRFIHKEEDIITPEIPDDVLSELMTRHHKRKHYAKAGVGPKKSKKKAKTKRSEEAADADLEAAAASVRPQPRKRKGKEKVDDTAPPEFEAVTETATLMQTYPEHPAQEDSDDLSDDEEAEYAAQHAYTPQYDYGTGDARRPATSSLDGPGYQDQHYAIANAWSVYRA</sequence>
<feature type="coiled-coil region" evidence="5">
    <location>
        <begin position="609"/>
        <end position="664"/>
    </location>
</feature>
<feature type="region of interest" description="Disordered" evidence="6">
    <location>
        <begin position="1"/>
        <end position="72"/>
    </location>
</feature>
<dbReference type="InterPro" id="IPR018866">
    <property type="entry name" value="Znf-4CXXC_R1"/>
</dbReference>
<evidence type="ECO:0000256" key="3">
    <source>
        <dbReference type="ARBA" id="ARBA00023163"/>
    </source>
</evidence>
<dbReference type="GO" id="GO:0005634">
    <property type="term" value="C:nucleus"/>
    <property type="evidence" value="ECO:0007669"/>
    <property type="project" value="UniProtKB-SubCell"/>
</dbReference>